<accession>A0A024GD92</accession>
<organism evidence="2 3">
    <name type="scientific">Albugo candida</name>
    <dbReference type="NCBI Taxonomy" id="65357"/>
    <lineage>
        <taxon>Eukaryota</taxon>
        <taxon>Sar</taxon>
        <taxon>Stramenopiles</taxon>
        <taxon>Oomycota</taxon>
        <taxon>Peronosporomycetes</taxon>
        <taxon>Albuginales</taxon>
        <taxon>Albuginaceae</taxon>
        <taxon>Albugo</taxon>
    </lineage>
</organism>
<reference evidence="2 3" key="1">
    <citation type="submission" date="2012-05" db="EMBL/GenBank/DDBJ databases">
        <title>Recombination and specialization in a pathogen metapopulation.</title>
        <authorList>
            <person name="Gardiner A."/>
            <person name="Kemen E."/>
            <person name="Schultz-Larsen T."/>
            <person name="MacLean D."/>
            <person name="Van Oosterhout C."/>
            <person name="Jones J.D.G."/>
        </authorList>
    </citation>
    <scope>NUCLEOTIDE SEQUENCE [LARGE SCALE GENOMIC DNA]</scope>
    <source>
        <strain evidence="2 3">Ac Nc2</strain>
    </source>
</reference>
<evidence type="ECO:0000256" key="1">
    <source>
        <dbReference type="SAM" id="MobiDB-lite"/>
    </source>
</evidence>
<dbReference type="AlphaFoldDB" id="A0A024GD92"/>
<name>A0A024GD92_9STRA</name>
<dbReference type="EMBL" id="CAIX01000075">
    <property type="protein sequence ID" value="CCI44658.1"/>
    <property type="molecule type" value="Genomic_DNA"/>
</dbReference>
<protein>
    <submittedName>
        <fullName evidence="2">Uncharacterized protein</fullName>
    </submittedName>
</protein>
<evidence type="ECO:0000313" key="2">
    <source>
        <dbReference type="EMBL" id="CCI44658.1"/>
    </source>
</evidence>
<gene>
    <name evidence="2" type="ORF">BN9_054670</name>
</gene>
<keyword evidence="3" id="KW-1185">Reference proteome</keyword>
<sequence>MMWIRLQTSYSVFAGKWAVHRVSLCNSCNFFIRMCDGSEYVFDLKLYECIPGTCKSQSESSCSKLTRTSSNLPHRPRNCSHADHISYEKDNKHSSCSTRHAQPR</sequence>
<feature type="region of interest" description="Disordered" evidence="1">
    <location>
        <begin position="82"/>
        <end position="104"/>
    </location>
</feature>
<feature type="compositionally biased region" description="Polar residues" evidence="1">
    <location>
        <begin position="94"/>
        <end position="104"/>
    </location>
</feature>
<evidence type="ECO:0000313" key="3">
    <source>
        <dbReference type="Proteomes" id="UP000053237"/>
    </source>
</evidence>
<dbReference type="Proteomes" id="UP000053237">
    <property type="component" value="Unassembled WGS sequence"/>
</dbReference>
<proteinExistence type="predicted"/>
<dbReference type="InParanoid" id="A0A024GD92"/>
<feature type="compositionally biased region" description="Basic and acidic residues" evidence="1">
    <location>
        <begin position="82"/>
        <end position="93"/>
    </location>
</feature>
<comment type="caution">
    <text evidence="2">The sequence shown here is derived from an EMBL/GenBank/DDBJ whole genome shotgun (WGS) entry which is preliminary data.</text>
</comment>